<sequence>MPSLPQWHHERDIHGHQYELGFVFTGPAPAVAGEHETALQQWADEQLRGRHLNEIVGERPTAELFAVWAYEQWADQLPGLTEVRVSETRDTSATYRAA</sequence>
<evidence type="ECO:0000256" key="1">
    <source>
        <dbReference type="ARBA" id="ARBA00005061"/>
    </source>
</evidence>
<protein>
    <recommendedName>
        <fullName evidence="4">6-carboxy-5,6,7,8-tetrahydropterin synthase</fullName>
        <ecNumber evidence="3">4.1.2.50</ecNumber>
    </recommendedName>
    <alternativeName>
        <fullName evidence="5">Queuosine biosynthesis protein QueD</fullName>
    </alternativeName>
</protein>
<evidence type="ECO:0000256" key="5">
    <source>
        <dbReference type="ARBA" id="ARBA00031449"/>
    </source>
</evidence>
<proteinExistence type="inferred from homology"/>
<gene>
    <name evidence="7" type="ORF">QFZ49_007564</name>
</gene>
<name>A0ABU0S044_9ACTN</name>
<dbReference type="Pfam" id="PF01242">
    <property type="entry name" value="PTPS"/>
    <property type="match status" value="1"/>
</dbReference>
<dbReference type="Proteomes" id="UP001223072">
    <property type="component" value="Unassembled WGS sequence"/>
</dbReference>
<dbReference type="Gene3D" id="3.30.479.10">
    <property type="entry name" value="6-pyruvoyl tetrahydropterin synthase/QueD"/>
    <property type="match status" value="1"/>
</dbReference>
<comment type="caution">
    <text evidence="7">The sequence shown here is derived from an EMBL/GenBank/DDBJ whole genome shotgun (WGS) entry which is preliminary data.</text>
</comment>
<evidence type="ECO:0000256" key="2">
    <source>
        <dbReference type="ARBA" id="ARBA00008900"/>
    </source>
</evidence>
<comment type="catalytic activity">
    <reaction evidence="6">
        <text>7,8-dihydroneopterin 3'-triphosphate + H2O = 6-carboxy-5,6,7,8-tetrahydropterin + triphosphate + acetaldehyde + 2 H(+)</text>
        <dbReference type="Rhea" id="RHEA:27966"/>
        <dbReference type="ChEBI" id="CHEBI:15343"/>
        <dbReference type="ChEBI" id="CHEBI:15377"/>
        <dbReference type="ChEBI" id="CHEBI:15378"/>
        <dbReference type="ChEBI" id="CHEBI:18036"/>
        <dbReference type="ChEBI" id="CHEBI:58462"/>
        <dbReference type="ChEBI" id="CHEBI:61032"/>
        <dbReference type="EC" id="4.1.2.50"/>
    </reaction>
</comment>
<dbReference type="SUPFAM" id="SSF55620">
    <property type="entry name" value="Tetrahydrobiopterin biosynthesis enzymes-like"/>
    <property type="match status" value="1"/>
</dbReference>
<evidence type="ECO:0000313" key="8">
    <source>
        <dbReference type="Proteomes" id="UP001223072"/>
    </source>
</evidence>
<evidence type="ECO:0000256" key="3">
    <source>
        <dbReference type="ARBA" id="ARBA00012982"/>
    </source>
</evidence>
<dbReference type="EMBL" id="JAUSZS010000008">
    <property type="protein sequence ID" value="MDQ0937589.1"/>
    <property type="molecule type" value="Genomic_DNA"/>
</dbReference>
<evidence type="ECO:0000256" key="4">
    <source>
        <dbReference type="ARBA" id="ARBA00018141"/>
    </source>
</evidence>
<evidence type="ECO:0000256" key="6">
    <source>
        <dbReference type="ARBA" id="ARBA00048807"/>
    </source>
</evidence>
<evidence type="ECO:0000313" key="7">
    <source>
        <dbReference type="EMBL" id="MDQ0937589.1"/>
    </source>
</evidence>
<comment type="pathway">
    <text evidence="1">Purine metabolism; 7-cyano-7-deazaguanine biosynthesis.</text>
</comment>
<dbReference type="InterPro" id="IPR038418">
    <property type="entry name" value="6-PTP_synth/QueD_sf"/>
</dbReference>
<accession>A0ABU0S044</accession>
<comment type="similarity">
    <text evidence="2">Belongs to the PTPS family. QueD subfamily.</text>
</comment>
<keyword evidence="8" id="KW-1185">Reference proteome</keyword>
<dbReference type="EC" id="4.1.2.50" evidence="3"/>
<organism evidence="7 8">
    <name type="scientific">Streptomyces turgidiscabies</name>
    <dbReference type="NCBI Taxonomy" id="85558"/>
    <lineage>
        <taxon>Bacteria</taxon>
        <taxon>Bacillati</taxon>
        <taxon>Actinomycetota</taxon>
        <taxon>Actinomycetes</taxon>
        <taxon>Kitasatosporales</taxon>
        <taxon>Streptomycetaceae</taxon>
        <taxon>Streptomyces</taxon>
    </lineage>
</organism>
<dbReference type="InterPro" id="IPR007115">
    <property type="entry name" value="6-PTP_synth/QueD"/>
</dbReference>
<reference evidence="7 8" key="1">
    <citation type="submission" date="2023-07" db="EMBL/GenBank/DDBJ databases">
        <title>Comparative genomics of wheat-associated soil bacteria to identify genetic determinants of phenazine resistance.</title>
        <authorList>
            <person name="Mouncey N."/>
        </authorList>
    </citation>
    <scope>NUCLEOTIDE SEQUENCE [LARGE SCALE GENOMIC DNA]</scope>
    <source>
        <strain evidence="7 8">W2I16</strain>
    </source>
</reference>